<keyword evidence="4" id="KW-1185">Reference proteome</keyword>
<evidence type="ECO:0000259" key="1">
    <source>
        <dbReference type="Pfam" id="PF01973"/>
    </source>
</evidence>
<gene>
    <name evidence="3" type="ORF">OW763_04820</name>
</gene>
<reference evidence="3" key="1">
    <citation type="submission" date="2022-12" db="EMBL/GenBank/DDBJ databases">
        <authorList>
            <person name="Wang J."/>
        </authorList>
    </citation>
    <scope>NUCLEOTIDE SEQUENCE</scope>
    <source>
        <strain evidence="3">HY-45-18</strain>
    </source>
</reference>
<feature type="domain" description="Glycosyltransferase Maf N-terminal" evidence="2">
    <location>
        <begin position="68"/>
        <end position="183"/>
    </location>
</feature>
<dbReference type="PANTHER" id="PTHR41786">
    <property type="entry name" value="MOTILITY ACCESSORY FACTOR MAF"/>
    <property type="match status" value="1"/>
</dbReference>
<organism evidence="3 4">
    <name type="scientific">Clostridium aestuarii</name>
    <dbReference type="NCBI Taxonomy" id="338193"/>
    <lineage>
        <taxon>Bacteria</taxon>
        <taxon>Bacillati</taxon>
        <taxon>Bacillota</taxon>
        <taxon>Clostridia</taxon>
        <taxon>Eubacteriales</taxon>
        <taxon>Clostridiaceae</taxon>
        <taxon>Clostridium</taxon>
    </lineage>
</organism>
<evidence type="ECO:0000313" key="3">
    <source>
        <dbReference type="EMBL" id="MCY6483670.1"/>
    </source>
</evidence>
<accession>A0ABT4D0G7</accession>
<comment type="caution">
    <text evidence="3">The sequence shown here is derived from an EMBL/GenBank/DDBJ whole genome shotgun (WGS) entry which is preliminary data.</text>
</comment>
<dbReference type="Pfam" id="PF01973">
    <property type="entry name" value="MptE-like"/>
    <property type="match status" value="1"/>
</dbReference>
<dbReference type="RefSeq" id="WP_268039945.1">
    <property type="nucleotide sequence ID" value="NZ_JAPQER010000002.1"/>
</dbReference>
<dbReference type="InterPro" id="IPR045376">
    <property type="entry name" value="Maf_N"/>
</dbReference>
<proteinExistence type="predicted"/>
<name>A0ABT4D0G7_9CLOT</name>
<evidence type="ECO:0000313" key="4">
    <source>
        <dbReference type="Proteomes" id="UP001078443"/>
    </source>
</evidence>
<dbReference type="PANTHER" id="PTHR41786:SF1">
    <property type="entry name" value="6-HYDROXYMETHYLPTERIN DIPHOSPHOKINASE MPTE-LIKE DOMAIN-CONTAINING PROTEIN"/>
    <property type="match status" value="1"/>
</dbReference>
<protein>
    <submittedName>
        <fullName evidence="3">DUF115 domain-containing protein</fullName>
    </submittedName>
</protein>
<sequence length="602" mass="69443">MMLYEKNLAFFKDKSKQVYNILSKDIPLYNCNLEKVEGTYNYILENDNNRCFIHSIYNIEDEMKMMFKDTPKDIETIVLFGLGCGYALDYMTDNFPKLRNLIIIEPSLQMFKTLVNYIDIEEYCLKINAITFVVNQSPDFALNLVAENLFNNLNMDIVYNLSYRTLFKDYYETIASEILKNIAIKRTDIATVVYAAHDWFINAIKNFKQECIPIENIFSIFKGKPAVLVSAGPSLNKNIHLIKELSKKAIIVAVGSAIKILDHHGIEPHFRMAVDGKEHEKKMILDGVNIQHIPLLFGNKLYRGILPKYKGNKIRFIEHTDYIGKYIYEKAQIPYTEIRIGSSIANGTLSLFCIAGCSKVIFLGQDLCYTDGELHAKGAYNNAYEELGGNLSEFIKTKDIFANEVYTKTAFLSVKYMLEEVLSCYPGIQFINATEGGIGIDGTEIKTLKQVLDEDLKENLNININESVNEFFKNKEGYMRKIKETVDEMEKYILEVLEVNEQRSKYLEKIKKNINKNVNVNRILNDFNYLNTFENKLNENKLYTNVLLMSILEIIKSIELTFRYNGEDKKKQAEAMYKISSSVFMVVKQYGNLVKETIESIK</sequence>
<dbReference type="Proteomes" id="UP001078443">
    <property type="component" value="Unassembled WGS sequence"/>
</dbReference>
<dbReference type="EMBL" id="JAPQER010000002">
    <property type="protein sequence ID" value="MCY6483670.1"/>
    <property type="molecule type" value="Genomic_DNA"/>
</dbReference>
<evidence type="ECO:0000259" key="2">
    <source>
        <dbReference type="Pfam" id="PF20157"/>
    </source>
</evidence>
<dbReference type="Pfam" id="PF20157">
    <property type="entry name" value="Maf_flag10_N"/>
    <property type="match status" value="1"/>
</dbReference>
<dbReference type="InterPro" id="IPR002826">
    <property type="entry name" value="MptE-like"/>
</dbReference>
<feature type="domain" description="6-hydroxymethylpterin diphosphokinase MptE-like" evidence="1">
    <location>
        <begin position="202"/>
        <end position="371"/>
    </location>
</feature>